<proteinExistence type="inferred from homology"/>
<dbReference type="PANTHER" id="PTHR38042:SF1">
    <property type="entry name" value="UROPORPHYRINOGEN-III SYNTHASE, CHLOROPLASTIC"/>
    <property type="match status" value="1"/>
</dbReference>
<evidence type="ECO:0000256" key="3">
    <source>
        <dbReference type="ARBA" id="ARBA00013109"/>
    </source>
</evidence>
<keyword evidence="4 9" id="KW-0456">Lyase</keyword>
<gene>
    <name evidence="11" type="ORF">ACFPPB_05535</name>
</gene>
<dbReference type="Pfam" id="PF02602">
    <property type="entry name" value="HEM4"/>
    <property type="match status" value="1"/>
</dbReference>
<evidence type="ECO:0000259" key="10">
    <source>
        <dbReference type="Pfam" id="PF02602"/>
    </source>
</evidence>
<keyword evidence="5 9" id="KW-0627">Porphyrin biosynthesis</keyword>
<dbReference type="Gene3D" id="3.40.50.10090">
    <property type="match status" value="2"/>
</dbReference>
<evidence type="ECO:0000313" key="11">
    <source>
        <dbReference type="EMBL" id="MFC5580568.1"/>
    </source>
</evidence>
<organism evidence="11 12">
    <name type="scientific">Rhodanobacter terrae</name>
    <dbReference type="NCBI Taxonomy" id="418647"/>
    <lineage>
        <taxon>Bacteria</taxon>
        <taxon>Pseudomonadati</taxon>
        <taxon>Pseudomonadota</taxon>
        <taxon>Gammaproteobacteria</taxon>
        <taxon>Lysobacterales</taxon>
        <taxon>Rhodanobacteraceae</taxon>
        <taxon>Rhodanobacter</taxon>
    </lineage>
</organism>
<dbReference type="SUPFAM" id="SSF69618">
    <property type="entry name" value="HemD-like"/>
    <property type="match status" value="1"/>
</dbReference>
<evidence type="ECO:0000256" key="4">
    <source>
        <dbReference type="ARBA" id="ARBA00023239"/>
    </source>
</evidence>
<keyword evidence="12" id="KW-1185">Reference proteome</keyword>
<evidence type="ECO:0000313" key="12">
    <source>
        <dbReference type="Proteomes" id="UP001596111"/>
    </source>
</evidence>
<dbReference type="CDD" id="cd06578">
    <property type="entry name" value="HemD"/>
    <property type="match status" value="1"/>
</dbReference>
<comment type="similarity">
    <text evidence="2 9">Belongs to the uroporphyrinogen-III synthase family.</text>
</comment>
<evidence type="ECO:0000256" key="8">
    <source>
        <dbReference type="ARBA" id="ARBA00048617"/>
    </source>
</evidence>
<comment type="caution">
    <text evidence="11">The sequence shown here is derived from an EMBL/GenBank/DDBJ whole genome shotgun (WGS) entry which is preliminary data.</text>
</comment>
<dbReference type="InterPro" id="IPR039793">
    <property type="entry name" value="UROS/Hem4"/>
</dbReference>
<protein>
    <recommendedName>
        <fullName evidence="7 9">Uroporphyrinogen-III synthase</fullName>
        <ecNumber evidence="3 9">4.2.1.75</ecNumber>
    </recommendedName>
</protein>
<evidence type="ECO:0000256" key="5">
    <source>
        <dbReference type="ARBA" id="ARBA00023244"/>
    </source>
</evidence>
<dbReference type="Proteomes" id="UP001596111">
    <property type="component" value="Unassembled WGS sequence"/>
</dbReference>
<dbReference type="EC" id="4.2.1.75" evidence="3 9"/>
<sequence>MRRQSPGDNEGLHGRIVVITRPVGTAAALVRRVRAHGGVPLLLPGLALRGAIDKPAVRAALRAALLDELLVFTSPAAVRHAAGLEPLRTAATVLAVGQGTARALRRYGVDAPLAPSRQDSEGLLDHPALHDPRGRRIALIGAAGGRGVLRDQLAARGARLRELHVYRRVPPRLDRRHLDALLQLPPSARVLLSSAEALQNLQQLLPPPAWTRLCAATAVVSSERLMAAARAAGFHRMVLAASALSADMLDAARFTR</sequence>
<evidence type="ECO:0000256" key="9">
    <source>
        <dbReference type="RuleBase" id="RU366031"/>
    </source>
</evidence>
<dbReference type="InterPro" id="IPR036108">
    <property type="entry name" value="4pyrrol_syn_uPrphyn_synt_sf"/>
</dbReference>
<dbReference type="InterPro" id="IPR003754">
    <property type="entry name" value="4pyrrol_synth_uPrphyn_synth"/>
</dbReference>
<dbReference type="RefSeq" id="WP_377325173.1">
    <property type="nucleotide sequence ID" value="NZ_JBHSNG010000004.1"/>
</dbReference>
<comment type="function">
    <text evidence="6 9">Catalyzes cyclization of the linear tetrapyrrole, hydroxymethylbilane, to the macrocyclic uroporphyrinogen III.</text>
</comment>
<evidence type="ECO:0000256" key="6">
    <source>
        <dbReference type="ARBA" id="ARBA00037589"/>
    </source>
</evidence>
<comment type="pathway">
    <text evidence="1 9">Porphyrin-containing compound metabolism; protoporphyrin-IX biosynthesis; coproporphyrinogen-III from 5-aminolevulinate: step 3/4.</text>
</comment>
<evidence type="ECO:0000256" key="7">
    <source>
        <dbReference type="ARBA" id="ARBA00040167"/>
    </source>
</evidence>
<feature type="domain" description="Tetrapyrrole biosynthesis uroporphyrinogen III synthase" evidence="10">
    <location>
        <begin position="28"/>
        <end position="247"/>
    </location>
</feature>
<evidence type="ECO:0000256" key="2">
    <source>
        <dbReference type="ARBA" id="ARBA00008133"/>
    </source>
</evidence>
<evidence type="ECO:0000256" key="1">
    <source>
        <dbReference type="ARBA" id="ARBA00004772"/>
    </source>
</evidence>
<name>A0ABW0SUU1_9GAMM</name>
<reference evidence="12" key="1">
    <citation type="journal article" date="2019" name="Int. J. Syst. Evol. Microbiol.">
        <title>The Global Catalogue of Microorganisms (GCM) 10K type strain sequencing project: providing services to taxonomists for standard genome sequencing and annotation.</title>
        <authorList>
            <consortium name="The Broad Institute Genomics Platform"/>
            <consortium name="The Broad Institute Genome Sequencing Center for Infectious Disease"/>
            <person name="Wu L."/>
            <person name="Ma J."/>
        </authorList>
    </citation>
    <scope>NUCLEOTIDE SEQUENCE [LARGE SCALE GENOMIC DNA]</scope>
    <source>
        <strain evidence="12">CGMCC 1.13587</strain>
    </source>
</reference>
<dbReference type="EMBL" id="JBHSNG010000004">
    <property type="protein sequence ID" value="MFC5580568.1"/>
    <property type="molecule type" value="Genomic_DNA"/>
</dbReference>
<comment type="catalytic activity">
    <reaction evidence="8 9">
        <text>hydroxymethylbilane = uroporphyrinogen III + H2O</text>
        <dbReference type="Rhea" id="RHEA:18965"/>
        <dbReference type="ChEBI" id="CHEBI:15377"/>
        <dbReference type="ChEBI" id="CHEBI:57308"/>
        <dbReference type="ChEBI" id="CHEBI:57845"/>
        <dbReference type="EC" id="4.2.1.75"/>
    </reaction>
</comment>
<accession>A0ABW0SUU1</accession>
<dbReference type="PANTHER" id="PTHR38042">
    <property type="entry name" value="UROPORPHYRINOGEN-III SYNTHASE, CHLOROPLASTIC"/>
    <property type="match status" value="1"/>
</dbReference>